<dbReference type="Pfam" id="PF04480">
    <property type="entry name" value="DUF559"/>
    <property type="match status" value="1"/>
</dbReference>
<keyword evidence="2" id="KW-0378">Hydrolase</keyword>
<dbReference type="CDD" id="cd01038">
    <property type="entry name" value="Endonuclease_DUF559"/>
    <property type="match status" value="1"/>
</dbReference>
<proteinExistence type="predicted"/>
<reference evidence="2 3" key="1">
    <citation type="submission" date="2020-09" db="EMBL/GenBank/DDBJ databases">
        <title>Draft genome of Gelidibacter salicanalis PAMC21136.</title>
        <authorList>
            <person name="Park H."/>
        </authorList>
    </citation>
    <scope>NUCLEOTIDE SEQUENCE [LARGE SCALE GENOMIC DNA]</scope>
    <source>
        <strain evidence="2 3">PAMC21136</strain>
    </source>
</reference>
<dbReference type="Gene3D" id="3.40.960.10">
    <property type="entry name" value="VSR Endonuclease"/>
    <property type="match status" value="1"/>
</dbReference>
<keyword evidence="3" id="KW-1185">Reference proteome</keyword>
<dbReference type="GO" id="GO:0004519">
    <property type="term" value="F:endonuclease activity"/>
    <property type="evidence" value="ECO:0007669"/>
    <property type="project" value="UniProtKB-KW"/>
</dbReference>
<feature type="domain" description="DUF559" evidence="1">
    <location>
        <begin position="12"/>
        <end position="116"/>
    </location>
</feature>
<dbReference type="RefSeq" id="WP_199596892.1">
    <property type="nucleotide sequence ID" value="NZ_JAEHJZ010000004.1"/>
</dbReference>
<dbReference type="PANTHER" id="PTHR38590">
    <property type="entry name" value="BLL0828 PROTEIN"/>
    <property type="match status" value="1"/>
</dbReference>
<dbReference type="PANTHER" id="PTHR38590:SF1">
    <property type="entry name" value="BLL0828 PROTEIN"/>
    <property type="match status" value="1"/>
</dbReference>
<dbReference type="InterPro" id="IPR007569">
    <property type="entry name" value="DUF559"/>
</dbReference>
<evidence type="ECO:0000259" key="1">
    <source>
        <dbReference type="Pfam" id="PF04480"/>
    </source>
</evidence>
<evidence type="ECO:0000313" key="2">
    <source>
        <dbReference type="EMBL" id="MBJ7879439.1"/>
    </source>
</evidence>
<sequence>MKSNIHNRKYLLERRKELRNNATSAEATLWKHLQGNKLEGRKFRRQHSIENYIVDFYCASEKLIIELDGAVHLDFAIQNYDCERHQKLESLGFKVLRFENKDVFENLEGLLNEIKLNFKQCMNHLVFIPILGLNPLLLGKEEKFRLVLNFKFQYN</sequence>
<dbReference type="EMBL" id="JAEHJZ010000004">
    <property type="protein sequence ID" value="MBJ7879439.1"/>
    <property type="molecule type" value="Genomic_DNA"/>
</dbReference>
<organism evidence="2 3">
    <name type="scientific">Gelidibacter salicanalis</name>
    <dbReference type="NCBI Taxonomy" id="291193"/>
    <lineage>
        <taxon>Bacteria</taxon>
        <taxon>Pseudomonadati</taxon>
        <taxon>Bacteroidota</taxon>
        <taxon>Flavobacteriia</taxon>
        <taxon>Flavobacteriales</taxon>
        <taxon>Flavobacteriaceae</taxon>
        <taxon>Gelidibacter</taxon>
    </lineage>
</organism>
<accession>A0A934KKH1</accession>
<dbReference type="AlphaFoldDB" id="A0A934KKH1"/>
<protein>
    <submittedName>
        <fullName evidence="2">Endonuclease domain-containing protein</fullName>
    </submittedName>
</protein>
<gene>
    <name evidence="2" type="ORF">JEM65_02045</name>
</gene>
<keyword evidence="2" id="KW-0540">Nuclease</keyword>
<evidence type="ECO:0000313" key="3">
    <source>
        <dbReference type="Proteomes" id="UP000662373"/>
    </source>
</evidence>
<dbReference type="SUPFAM" id="SSF52980">
    <property type="entry name" value="Restriction endonuclease-like"/>
    <property type="match status" value="1"/>
</dbReference>
<name>A0A934KKH1_9FLAO</name>
<comment type="caution">
    <text evidence="2">The sequence shown here is derived from an EMBL/GenBank/DDBJ whole genome shotgun (WGS) entry which is preliminary data.</text>
</comment>
<dbReference type="InterPro" id="IPR011335">
    <property type="entry name" value="Restrct_endonuc-II-like"/>
</dbReference>
<dbReference type="Proteomes" id="UP000662373">
    <property type="component" value="Unassembled WGS sequence"/>
</dbReference>
<dbReference type="InterPro" id="IPR047216">
    <property type="entry name" value="Endonuclease_DUF559_bact"/>
</dbReference>
<keyword evidence="2" id="KW-0255">Endonuclease</keyword>